<evidence type="ECO:0000259" key="1">
    <source>
        <dbReference type="Pfam" id="PF13472"/>
    </source>
</evidence>
<name>A0ABP7EZQ3_9MICO</name>
<dbReference type="GO" id="GO:0016787">
    <property type="term" value="F:hydrolase activity"/>
    <property type="evidence" value="ECO:0007669"/>
    <property type="project" value="UniProtKB-KW"/>
</dbReference>
<dbReference type="CDD" id="cd01836">
    <property type="entry name" value="FeeA_FeeB_like"/>
    <property type="match status" value="1"/>
</dbReference>
<protein>
    <submittedName>
        <fullName evidence="2">SGNH/GDSL hydrolase family protein</fullName>
    </submittedName>
</protein>
<dbReference type="Gene3D" id="3.40.50.1110">
    <property type="entry name" value="SGNH hydrolase"/>
    <property type="match status" value="1"/>
</dbReference>
<feature type="domain" description="SGNH hydrolase-type esterase" evidence="1">
    <location>
        <begin position="51"/>
        <end position="224"/>
    </location>
</feature>
<reference evidence="3" key="1">
    <citation type="journal article" date="2019" name="Int. J. Syst. Evol. Microbiol.">
        <title>The Global Catalogue of Microorganisms (GCM) 10K type strain sequencing project: providing services to taxonomists for standard genome sequencing and annotation.</title>
        <authorList>
            <consortium name="The Broad Institute Genomics Platform"/>
            <consortium name="The Broad Institute Genome Sequencing Center for Infectious Disease"/>
            <person name="Wu L."/>
            <person name="Ma J."/>
        </authorList>
    </citation>
    <scope>NUCLEOTIDE SEQUENCE [LARGE SCALE GENOMIC DNA]</scope>
    <source>
        <strain evidence="3">JCM 16949</strain>
    </source>
</reference>
<dbReference type="PANTHER" id="PTHR30383:SF5">
    <property type="entry name" value="SGNH HYDROLASE-TYPE ESTERASE DOMAIN-CONTAINING PROTEIN"/>
    <property type="match status" value="1"/>
</dbReference>
<dbReference type="PANTHER" id="PTHR30383">
    <property type="entry name" value="THIOESTERASE 1/PROTEASE 1/LYSOPHOSPHOLIPASE L1"/>
    <property type="match status" value="1"/>
</dbReference>
<gene>
    <name evidence="2" type="ORF">GCM10022239_01660</name>
</gene>
<comment type="caution">
    <text evidence="2">The sequence shown here is derived from an EMBL/GenBank/DDBJ whole genome shotgun (WGS) entry which is preliminary data.</text>
</comment>
<evidence type="ECO:0000313" key="3">
    <source>
        <dbReference type="Proteomes" id="UP001501004"/>
    </source>
</evidence>
<sequence length="244" mass="26788">MKRLSRVVAIPLAPVLIAQARDLRRTIPRLPDAALPWSGELAGPRPVRLLVLGDSTAAGVGASTQAEALPGNLAQAIRSRFDRGSVWEAAGRNGATARDLLTDYLEEATRNDYDLVFVTIGANDALGLRSRRAFSHDVAEIVERMREASPSALILVSLMPRFDRFASLRNPVRWNLALHAASLDEGARRAVDGRPGVFAIPKPDPYTPEFWAGDDFHPSAEGYRQWVDFALREVPDDLLARFLA</sequence>
<dbReference type="SUPFAM" id="SSF52266">
    <property type="entry name" value="SGNH hydrolase"/>
    <property type="match status" value="1"/>
</dbReference>
<keyword evidence="3" id="KW-1185">Reference proteome</keyword>
<dbReference type="RefSeq" id="WP_344752762.1">
    <property type="nucleotide sequence ID" value="NZ_BAABAE010000001.1"/>
</dbReference>
<dbReference type="Proteomes" id="UP001501004">
    <property type="component" value="Unassembled WGS sequence"/>
</dbReference>
<proteinExistence type="predicted"/>
<dbReference type="InterPro" id="IPR036514">
    <property type="entry name" value="SGNH_hydro_sf"/>
</dbReference>
<dbReference type="InterPro" id="IPR051532">
    <property type="entry name" value="Ester_Hydrolysis_Enzymes"/>
</dbReference>
<evidence type="ECO:0000313" key="2">
    <source>
        <dbReference type="EMBL" id="GAA3728573.1"/>
    </source>
</evidence>
<accession>A0ABP7EZQ3</accession>
<dbReference type="EMBL" id="BAABAE010000001">
    <property type="protein sequence ID" value="GAA3728573.1"/>
    <property type="molecule type" value="Genomic_DNA"/>
</dbReference>
<dbReference type="Pfam" id="PF13472">
    <property type="entry name" value="Lipase_GDSL_2"/>
    <property type="match status" value="1"/>
</dbReference>
<organism evidence="2 3">
    <name type="scientific">Leifsonella bigeumensis</name>
    <dbReference type="NCBI Taxonomy" id="433643"/>
    <lineage>
        <taxon>Bacteria</taxon>
        <taxon>Bacillati</taxon>
        <taxon>Actinomycetota</taxon>
        <taxon>Actinomycetes</taxon>
        <taxon>Micrococcales</taxon>
        <taxon>Microbacteriaceae</taxon>
        <taxon>Leifsonella</taxon>
    </lineage>
</organism>
<dbReference type="InterPro" id="IPR013830">
    <property type="entry name" value="SGNH_hydro"/>
</dbReference>
<keyword evidence="2" id="KW-0378">Hydrolase</keyword>